<feature type="compositionally biased region" description="Basic and acidic residues" evidence="1">
    <location>
        <begin position="241"/>
        <end position="256"/>
    </location>
</feature>
<organism evidence="3 4">
    <name type="scientific">Dendryphion nanum</name>
    <dbReference type="NCBI Taxonomy" id="256645"/>
    <lineage>
        <taxon>Eukaryota</taxon>
        <taxon>Fungi</taxon>
        <taxon>Dikarya</taxon>
        <taxon>Ascomycota</taxon>
        <taxon>Pezizomycotina</taxon>
        <taxon>Dothideomycetes</taxon>
        <taxon>Pleosporomycetidae</taxon>
        <taxon>Pleosporales</taxon>
        <taxon>Torulaceae</taxon>
        <taxon>Dendryphion</taxon>
    </lineage>
</organism>
<proteinExistence type="predicted"/>
<evidence type="ECO:0000313" key="3">
    <source>
        <dbReference type="EMBL" id="KAH7138841.1"/>
    </source>
</evidence>
<dbReference type="Pfam" id="PF12937">
    <property type="entry name" value="F-box-like"/>
    <property type="match status" value="1"/>
</dbReference>
<comment type="caution">
    <text evidence="3">The sequence shown here is derived from an EMBL/GenBank/DDBJ whole genome shotgun (WGS) entry which is preliminary data.</text>
</comment>
<dbReference type="Proteomes" id="UP000700596">
    <property type="component" value="Unassembled WGS sequence"/>
</dbReference>
<dbReference type="OrthoDB" id="3792523at2759"/>
<dbReference type="AlphaFoldDB" id="A0A9P9J0G2"/>
<accession>A0A9P9J0G2</accession>
<evidence type="ECO:0000256" key="1">
    <source>
        <dbReference type="SAM" id="MobiDB-lite"/>
    </source>
</evidence>
<dbReference type="SUPFAM" id="SSF81383">
    <property type="entry name" value="F-box domain"/>
    <property type="match status" value="1"/>
</dbReference>
<feature type="region of interest" description="Disordered" evidence="1">
    <location>
        <begin position="241"/>
        <end position="280"/>
    </location>
</feature>
<dbReference type="InterPro" id="IPR001810">
    <property type="entry name" value="F-box_dom"/>
</dbReference>
<feature type="compositionally biased region" description="Polar residues" evidence="1">
    <location>
        <begin position="659"/>
        <end position="671"/>
    </location>
</feature>
<name>A0A9P9J0G2_9PLEO</name>
<dbReference type="PROSITE" id="PS50181">
    <property type="entry name" value="FBOX"/>
    <property type="match status" value="1"/>
</dbReference>
<protein>
    <recommendedName>
        <fullName evidence="2">F-box domain-containing protein</fullName>
    </recommendedName>
</protein>
<keyword evidence="4" id="KW-1185">Reference proteome</keyword>
<dbReference type="CDD" id="cd09917">
    <property type="entry name" value="F-box_SF"/>
    <property type="match status" value="1"/>
</dbReference>
<dbReference type="Gene3D" id="1.20.1280.50">
    <property type="match status" value="1"/>
</dbReference>
<dbReference type="EMBL" id="JAGMWT010000001">
    <property type="protein sequence ID" value="KAH7138841.1"/>
    <property type="molecule type" value="Genomic_DNA"/>
</dbReference>
<evidence type="ECO:0000259" key="2">
    <source>
        <dbReference type="PROSITE" id="PS50181"/>
    </source>
</evidence>
<feature type="region of interest" description="Disordered" evidence="1">
    <location>
        <begin position="658"/>
        <end position="682"/>
    </location>
</feature>
<reference evidence="3" key="1">
    <citation type="journal article" date="2021" name="Nat. Commun.">
        <title>Genetic determinants of endophytism in the Arabidopsis root mycobiome.</title>
        <authorList>
            <person name="Mesny F."/>
            <person name="Miyauchi S."/>
            <person name="Thiergart T."/>
            <person name="Pickel B."/>
            <person name="Atanasova L."/>
            <person name="Karlsson M."/>
            <person name="Huettel B."/>
            <person name="Barry K.W."/>
            <person name="Haridas S."/>
            <person name="Chen C."/>
            <person name="Bauer D."/>
            <person name="Andreopoulos W."/>
            <person name="Pangilinan J."/>
            <person name="LaButti K."/>
            <person name="Riley R."/>
            <person name="Lipzen A."/>
            <person name="Clum A."/>
            <person name="Drula E."/>
            <person name="Henrissat B."/>
            <person name="Kohler A."/>
            <person name="Grigoriev I.V."/>
            <person name="Martin F.M."/>
            <person name="Hacquard S."/>
        </authorList>
    </citation>
    <scope>NUCLEOTIDE SEQUENCE</scope>
    <source>
        <strain evidence="3">MPI-CAGE-CH-0243</strain>
    </source>
</reference>
<sequence length="682" mass="78335">MPREGNFRLILLRFPFYRRGIFDMNINSLPKELHVEIFSHLSHTDHIHISKTCHSFAQLVRPFLFDILHLSGDAQDDWFDHTWEIHHYGRRKTTFLGRLSAAVDEIISLDIARYVKHFKFSPAQYVENFWTKYRNWIIEQIDAEMDHHAIPDDMEDGWDEDREFVYLGLRKVAEDRQSRAERERSSIERAEKIWAEYVAEQKANENVNEEALARLVRAMPNLRSVEIGFWSCDLSKHEIFRPESEDREAGDATEKDEVAEDDEVDWEPHSYANYGEGKTDRMSQEVGNQFSRYGMFWTNFTRVARALLTANHHVQELVLPEIDPQTIKLASPAVQHTFSGLTRLTFSLSSVDFLLQDDQNLLKPMPAISAMIRCAQPTLQFLDISFSAEHFQLPSRGEHNLAKLLYEPLSADDFEDDLPRPLVFPCLKELKMTSLIAHVPSLTAFLTVQPSLETVSFHYFYLGTPETTWTSVASSLPPSCRSWYVCVCGHRPTPIPDGLIAYNWIGDYRPYTDVDELPVSSGWRLKDPFCDSDPDPQLWFNQQAGQDWLLAEGRRRRMTDSLKLALGIAAFERVEATGEERIGEEGERNRKKNMRRVKAGVPANMILPEDHYEKLEEAMKRQNHPFYNHGVGFGYNRQQENVLNLLSGAMPAPLHTAWGGNSANSAQSGPNTGEGVDSENSV</sequence>
<dbReference type="InterPro" id="IPR036047">
    <property type="entry name" value="F-box-like_dom_sf"/>
</dbReference>
<evidence type="ECO:0000313" key="4">
    <source>
        <dbReference type="Proteomes" id="UP000700596"/>
    </source>
</evidence>
<feature type="domain" description="F-box" evidence="2">
    <location>
        <begin position="23"/>
        <end position="68"/>
    </location>
</feature>
<gene>
    <name evidence="3" type="ORF">B0J11DRAFT_26367</name>
</gene>